<feature type="transmembrane region" description="Helical" evidence="1">
    <location>
        <begin position="268"/>
        <end position="286"/>
    </location>
</feature>
<evidence type="ECO:0000256" key="1">
    <source>
        <dbReference type="SAM" id="Phobius"/>
    </source>
</evidence>
<gene>
    <name evidence="2" type="ORF">J2W94_002706</name>
</gene>
<dbReference type="EMBL" id="JAVDTT010000003">
    <property type="protein sequence ID" value="MDR6842412.1"/>
    <property type="molecule type" value="Genomic_DNA"/>
</dbReference>
<feature type="transmembrane region" description="Helical" evidence="1">
    <location>
        <begin position="306"/>
        <end position="324"/>
    </location>
</feature>
<keyword evidence="1" id="KW-0472">Membrane</keyword>
<protein>
    <submittedName>
        <fullName evidence="2">Uncharacterized protein</fullName>
    </submittedName>
</protein>
<dbReference type="Proteomes" id="UP001254759">
    <property type="component" value="Unassembled WGS sequence"/>
</dbReference>
<comment type="caution">
    <text evidence="2">The sequence shown here is derived from an EMBL/GenBank/DDBJ whole genome shotgun (WGS) entry which is preliminary data.</text>
</comment>
<evidence type="ECO:0000313" key="2">
    <source>
        <dbReference type="EMBL" id="MDR6842412.1"/>
    </source>
</evidence>
<name>A0ABU1RUZ8_9GAMM</name>
<keyword evidence="3" id="KW-1185">Reference proteome</keyword>
<keyword evidence="1" id="KW-0812">Transmembrane</keyword>
<accession>A0ABU1RUZ8</accession>
<organism evidence="2 3">
    <name type="scientific">Pseudoxanthomonas sacheonensis</name>
    <dbReference type="NCBI Taxonomy" id="443615"/>
    <lineage>
        <taxon>Bacteria</taxon>
        <taxon>Pseudomonadati</taxon>
        <taxon>Pseudomonadota</taxon>
        <taxon>Gammaproteobacteria</taxon>
        <taxon>Lysobacterales</taxon>
        <taxon>Lysobacteraceae</taxon>
        <taxon>Pseudoxanthomonas</taxon>
    </lineage>
</organism>
<reference evidence="2 3" key="1">
    <citation type="submission" date="2023-07" db="EMBL/GenBank/DDBJ databases">
        <title>Sorghum-associated microbial communities from plants grown in Nebraska, USA.</title>
        <authorList>
            <person name="Schachtman D."/>
        </authorList>
    </citation>
    <scope>NUCLEOTIDE SEQUENCE [LARGE SCALE GENOMIC DNA]</scope>
    <source>
        <strain evidence="2 3">BE107</strain>
    </source>
</reference>
<sequence>MSRWSDQFKNHAFHTDWASLAALLEGASAVELEDAEEFARLRKVFVFVSGLLDGMDPEIVNANALTNMHSPAQAVINEVSAYFSNSNVGHLHNANASMDTIVVQASQTPFMAFGTAKASLTKAATAYADAMHSHAEKYKEATDTLVEDASTDYDTLDGRVITAGESIGKLESRVESMETQLPLLLATFNTDFQNSEKARSDRYDLWTTSYQDKLDLQFTEAAKKFSIGLDTMGDYLSQAGKVLGSVVDTGQAGAYATYATEEKKSANVFRISAILLMGAAALVLFLPELVHAAKAASQYEMDWKAALYRLPFSLILFAPALYLAKESAKHRTNEVVNRRRQHILTTIGPYLALLAPAKADEIKAEVAKSIFADNLPIMDEKSPEAANVLAQMTNLIDLVLRKNK</sequence>
<dbReference type="RefSeq" id="WP_310094385.1">
    <property type="nucleotide sequence ID" value="NZ_JAVDTT010000003.1"/>
</dbReference>
<proteinExistence type="predicted"/>
<evidence type="ECO:0000313" key="3">
    <source>
        <dbReference type="Proteomes" id="UP001254759"/>
    </source>
</evidence>
<keyword evidence="1" id="KW-1133">Transmembrane helix</keyword>